<name>A0ACB9EHK2_ARCLA</name>
<proteinExistence type="predicted"/>
<dbReference type="Proteomes" id="UP001055879">
    <property type="component" value="Linkage Group LG02"/>
</dbReference>
<organism evidence="1 2">
    <name type="scientific">Arctium lappa</name>
    <name type="common">Greater burdock</name>
    <name type="synonym">Lappa major</name>
    <dbReference type="NCBI Taxonomy" id="4217"/>
    <lineage>
        <taxon>Eukaryota</taxon>
        <taxon>Viridiplantae</taxon>
        <taxon>Streptophyta</taxon>
        <taxon>Embryophyta</taxon>
        <taxon>Tracheophyta</taxon>
        <taxon>Spermatophyta</taxon>
        <taxon>Magnoliopsida</taxon>
        <taxon>eudicotyledons</taxon>
        <taxon>Gunneridae</taxon>
        <taxon>Pentapetalae</taxon>
        <taxon>asterids</taxon>
        <taxon>campanulids</taxon>
        <taxon>Asterales</taxon>
        <taxon>Asteraceae</taxon>
        <taxon>Carduoideae</taxon>
        <taxon>Cardueae</taxon>
        <taxon>Arctiinae</taxon>
        <taxon>Arctium</taxon>
    </lineage>
</organism>
<evidence type="ECO:0000313" key="2">
    <source>
        <dbReference type="Proteomes" id="UP001055879"/>
    </source>
</evidence>
<reference evidence="1 2" key="2">
    <citation type="journal article" date="2022" name="Mol. Ecol. Resour.">
        <title>The genomes of chicory, endive, great burdock and yacon provide insights into Asteraceae paleo-polyploidization history and plant inulin production.</title>
        <authorList>
            <person name="Fan W."/>
            <person name="Wang S."/>
            <person name="Wang H."/>
            <person name="Wang A."/>
            <person name="Jiang F."/>
            <person name="Liu H."/>
            <person name="Zhao H."/>
            <person name="Xu D."/>
            <person name="Zhang Y."/>
        </authorList>
    </citation>
    <scope>NUCLEOTIDE SEQUENCE [LARGE SCALE GENOMIC DNA]</scope>
    <source>
        <strain evidence="2">cv. Niubang</strain>
    </source>
</reference>
<protein>
    <submittedName>
        <fullName evidence="1">Uncharacterized protein</fullName>
    </submittedName>
</protein>
<comment type="caution">
    <text evidence="1">The sequence shown here is derived from an EMBL/GenBank/DDBJ whole genome shotgun (WGS) entry which is preliminary data.</text>
</comment>
<sequence length="83" mass="9288">MVAGVWISMDKLDIHFPGTTKNNCSEASLLRLLPYSQVCMYMIEGVVGNEGWSEVRNGEAGGRTEARNVVHDHEGMKMDEFKI</sequence>
<gene>
    <name evidence="1" type="ORF">L6452_05840</name>
</gene>
<evidence type="ECO:0000313" key="1">
    <source>
        <dbReference type="EMBL" id="KAI3758282.1"/>
    </source>
</evidence>
<accession>A0ACB9EHK2</accession>
<dbReference type="EMBL" id="CM042048">
    <property type="protein sequence ID" value="KAI3758282.1"/>
    <property type="molecule type" value="Genomic_DNA"/>
</dbReference>
<keyword evidence="2" id="KW-1185">Reference proteome</keyword>
<reference evidence="2" key="1">
    <citation type="journal article" date="2022" name="Mol. Ecol. Resour.">
        <title>The genomes of chicory, endive, great burdock and yacon provide insights into Asteraceae palaeo-polyploidization history and plant inulin production.</title>
        <authorList>
            <person name="Fan W."/>
            <person name="Wang S."/>
            <person name="Wang H."/>
            <person name="Wang A."/>
            <person name="Jiang F."/>
            <person name="Liu H."/>
            <person name="Zhao H."/>
            <person name="Xu D."/>
            <person name="Zhang Y."/>
        </authorList>
    </citation>
    <scope>NUCLEOTIDE SEQUENCE [LARGE SCALE GENOMIC DNA]</scope>
    <source>
        <strain evidence="2">cv. Niubang</strain>
    </source>
</reference>